<protein>
    <recommendedName>
        <fullName evidence="2">DUF4145 domain-containing protein</fullName>
    </recommendedName>
</protein>
<sequence>MLGRPLRAIYLPGMTTLLLASYGVTAISDYVDLAKATRQMICAHCGYGTTQTSRDVHRIAPQYHDSLGDASGGIFEKTWSCDYCDRVIIELITCGSASSGTASRRVKEIMQIWPARTIRELPPEVPEPIRDRFQEGSRCEGAAAYRGAAAMYRAAVEELCKERGATKYKLYEKIEELRGQLDEDLIVDLHETRMLGNDSVHDGLTYSPEEVANVAELIVEMTQTLYIEPAKKTAMREARKQRREAHKNGESPAG</sequence>
<evidence type="ECO:0000313" key="3">
    <source>
        <dbReference type="EMBL" id="SNT35746.1"/>
    </source>
</evidence>
<dbReference type="OrthoDB" id="4241113at2"/>
<dbReference type="EMBL" id="FZOD01000036">
    <property type="protein sequence ID" value="SNT35746.1"/>
    <property type="molecule type" value="Genomic_DNA"/>
</dbReference>
<organism evidence="3 4">
    <name type="scientific">Streptosporangium subroseum</name>
    <dbReference type="NCBI Taxonomy" id="106412"/>
    <lineage>
        <taxon>Bacteria</taxon>
        <taxon>Bacillati</taxon>
        <taxon>Actinomycetota</taxon>
        <taxon>Actinomycetes</taxon>
        <taxon>Streptosporangiales</taxon>
        <taxon>Streptosporangiaceae</taxon>
        <taxon>Streptosporangium</taxon>
    </lineage>
</organism>
<gene>
    <name evidence="3" type="ORF">SAMN05216276_103668</name>
</gene>
<keyword evidence="4" id="KW-1185">Reference proteome</keyword>
<accession>A0A239LZ03</accession>
<dbReference type="Proteomes" id="UP000198282">
    <property type="component" value="Unassembled WGS sequence"/>
</dbReference>
<proteinExistence type="predicted"/>
<evidence type="ECO:0000313" key="4">
    <source>
        <dbReference type="Proteomes" id="UP000198282"/>
    </source>
</evidence>
<feature type="region of interest" description="Disordered" evidence="1">
    <location>
        <begin position="232"/>
        <end position="254"/>
    </location>
</feature>
<dbReference type="Pfam" id="PF13643">
    <property type="entry name" value="DUF4145"/>
    <property type="match status" value="1"/>
</dbReference>
<evidence type="ECO:0000256" key="1">
    <source>
        <dbReference type="SAM" id="MobiDB-lite"/>
    </source>
</evidence>
<reference evidence="3 4" key="1">
    <citation type="submission" date="2017-06" db="EMBL/GenBank/DDBJ databases">
        <authorList>
            <person name="Kim H.J."/>
            <person name="Triplett B.A."/>
        </authorList>
    </citation>
    <scope>NUCLEOTIDE SEQUENCE [LARGE SCALE GENOMIC DNA]</scope>
    <source>
        <strain evidence="3 4">CGMCC 4.2132</strain>
    </source>
</reference>
<name>A0A239LZ03_9ACTN</name>
<feature type="domain" description="DUF4145" evidence="2">
    <location>
        <begin position="144"/>
        <end position="217"/>
    </location>
</feature>
<dbReference type="InterPro" id="IPR025285">
    <property type="entry name" value="DUF4145"/>
</dbReference>
<dbReference type="AlphaFoldDB" id="A0A239LZ03"/>
<evidence type="ECO:0000259" key="2">
    <source>
        <dbReference type="Pfam" id="PF13643"/>
    </source>
</evidence>